<gene>
    <name evidence="2" type="ORF">B1C78_15370</name>
</gene>
<accession>A0A1V3NB97</accession>
<dbReference type="Pfam" id="PF05258">
    <property type="entry name" value="DciA"/>
    <property type="match status" value="1"/>
</dbReference>
<evidence type="ECO:0000313" key="3">
    <source>
        <dbReference type="Proteomes" id="UP000189462"/>
    </source>
</evidence>
<evidence type="ECO:0008006" key="4">
    <source>
        <dbReference type="Google" id="ProtNLM"/>
    </source>
</evidence>
<proteinExistence type="predicted"/>
<name>A0A1V3NB97_9GAMM</name>
<dbReference type="InterPro" id="IPR007922">
    <property type="entry name" value="DciA-like"/>
</dbReference>
<evidence type="ECO:0000313" key="2">
    <source>
        <dbReference type="EMBL" id="OOG22301.1"/>
    </source>
</evidence>
<comment type="caution">
    <text evidence="2">The sequence shown here is derived from an EMBL/GenBank/DDBJ whole genome shotgun (WGS) entry which is preliminary data.</text>
</comment>
<dbReference type="STRING" id="108003.B1C78_15370"/>
<dbReference type="Proteomes" id="UP000189462">
    <property type="component" value="Unassembled WGS sequence"/>
</dbReference>
<organism evidence="2 3">
    <name type="scientific">Thioalkalivibrio denitrificans</name>
    <dbReference type="NCBI Taxonomy" id="108003"/>
    <lineage>
        <taxon>Bacteria</taxon>
        <taxon>Pseudomonadati</taxon>
        <taxon>Pseudomonadota</taxon>
        <taxon>Gammaproteobacteria</taxon>
        <taxon>Chromatiales</taxon>
        <taxon>Ectothiorhodospiraceae</taxon>
        <taxon>Thioalkalivibrio</taxon>
    </lineage>
</organism>
<dbReference type="AlphaFoldDB" id="A0A1V3NB97"/>
<feature type="region of interest" description="Disordered" evidence="1">
    <location>
        <begin position="89"/>
        <end position="145"/>
    </location>
</feature>
<reference evidence="2 3" key="1">
    <citation type="submission" date="2017-02" db="EMBL/GenBank/DDBJ databases">
        <title>Genomic diversity within the haloalkaliphilic genus Thioalkalivibrio.</title>
        <authorList>
            <person name="Ahn A.-C."/>
            <person name="Meier-Kolthoff J."/>
            <person name="Overmars L."/>
            <person name="Richter M."/>
            <person name="Woyke T."/>
            <person name="Sorokin D.Y."/>
            <person name="Muyzer G."/>
        </authorList>
    </citation>
    <scope>NUCLEOTIDE SEQUENCE [LARGE SCALE GENOMIC DNA]</scope>
    <source>
        <strain evidence="2 3">ALJD</strain>
    </source>
</reference>
<dbReference type="EMBL" id="MVBK01000106">
    <property type="protein sequence ID" value="OOG22301.1"/>
    <property type="molecule type" value="Genomic_DNA"/>
</dbReference>
<sequence>MRRVRQLIDDKLLARARLMGGLTESLRSLLPPALAPRCRVAAIAADQLTLSAEGGAWATQLRYLQREIIKHMNAHHGLDIRRVKVHVSAPAGPDPAASAGKRPVRRPRVPDAAVDTLRRTARTVNDPGLAGALERLATKSGKRRS</sequence>
<keyword evidence="3" id="KW-1185">Reference proteome</keyword>
<protein>
    <recommendedName>
        <fullName evidence="4">RNA-binding protein</fullName>
    </recommendedName>
</protein>
<evidence type="ECO:0000256" key="1">
    <source>
        <dbReference type="SAM" id="MobiDB-lite"/>
    </source>
</evidence>
<dbReference type="OrthoDB" id="5794521at2"/>
<feature type="compositionally biased region" description="Low complexity" evidence="1">
    <location>
        <begin position="89"/>
        <end position="100"/>
    </location>
</feature>